<evidence type="ECO:0000256" key="4">
    <source>
        <dbReference type="ARBA" id="ARBA00022475"/>
    </source>
</evidence>
<feature type="transmembrane region" description="Helical" evidence="14">
    <location>
        <begin position="101"/>
        <end position="120"/>
    </location>
</feature>
<keyword evidence="12" id="KW-0902">Two-component regulatory system</keyword>
<keyword evidence="17" id="KW-1185">Reference proteome</keyword>
<gene>
    <name evidence="16" type="ORF">KGMB01110_20270</name>
</gene>
<dbReference type="GO" id="GO:0000155">
    <property type="term" value="F:phosphorelay sensor kinase activity"/>
    <property type="evidence" value="ECO:0007669"/>
    <property type="project" value="InterPro"/>
</dbReference>
<comment type="subcellular location">
    <subcellularLocation>
        <location evidence="2">Cell membrane</location>
        <topology evidence="2">Multi-pass membrane protein</topology>
    </subcellularLocation>
</comment>
<evidence type="ECO:0000256" key="14">
    <source>
        <dbReference type="SAM" id="Phobius"/>
    </source>
</evidence>
<keyword evidence="11 14" id="KW-1133">Transmembrane helix</keyword>
<dbReference type="InterPro" id="IPR003594">
    <property type="entry name" value="HATPase_dom"/>
</dbReference>
<keyword evidence="8" id="KW-0547">Nucleotide-binding</keyword>
<evidence type="ECO:0000256" key="1">
    <source>
        <dbReference type="ARBA" id="ARBA00000085"/>
    </source>
</evidence>
<evidence type="ECO:0000256" key="8">
    <source>
        <dbReference type="ARBA" id="ARBA00022741"/>
    </source>
</evidence>
<dbReference type="SMART" id="SM00388">
    <property type="entry name" value="HisKA"/>
    <property type="match status" value="1"/>
</dbReference>
<comment type="catalytic activity">
    <reaction evidence="1">
        <text>ATP + protein L-histidine = ADP + protein N-phospho-L-histidine.</text>
        <dbReference type="EC" id="2.7.13.3"/>
    </reaction>
</comment>
<dbReference type="GO" id="GO:0005524">
    <property type="term" value="F:ATP binding"/>
    <property type="evidence" value="ECO:0007669"/>
    <property type="project" value="UniProtKB-KW"/>
</dbReference>
<dbReference type="PANTHER" id="PTHR45528">
    <property type="entry name" value="SENSOR HISTIDINE KINASE CPXA"/>
    <property type="match status" value="1"/>
</dbReference>
<keyword evidence="4" id="KW-1003">Cell membrane</keyword>
<dbReference type="Pfam" id="PF02518">
    <property type="entry name" value="HATPase_c"/>
    <property type="match status" value="1"/>
</dbReference>
<keyword evidence="9" id="KW-0418">Kinase</keyword>
<dbReference type="Gene3D" id="3.30.565.10">
    <property type="entry name" value="Histidine kinase-like ATPase, C-terminal domain"/>
    <property type="match status" value="1"/>
</dbReference>
<evidence type="ECO:0000256" key="6">
    <source>
        <dbReference type="ARBA" id="ARBA00022679"/>
    </source>
</evidence>
<evidence type="ECO:0000256" key="7">
    <source>
        <dbReference type="ARBA" id="ARBA00022692"/>
    </source>
</evidence>
<feature type="domain" description="Histidine kinase" evidence="15">
    <location>
        <begin position="202"/>
        <end position="427"/>
    </location>
</feature>
<evidence type="ECO:0000256" key="5">
    <source>
        <dbReference type="ARBA" id="ARBA00022553"/>
    </source>
</evidence>
<keyword evidence="7 14" id="KW-0812">Transmembrane</keyword>
<keyword evidence="5" id="KW-0597">Phosphoprotein</keyword>
<evidence type="ECO:0000259" key="15">
    <source>
        <dbReference type="PROSITE" id="PS50109"/>
    </source>
</evidence>
<keyword evidence="13 14" id="KW-0472">Membrane</keyword>
<evidence type="ECO:0000256" key="13">
    <source>
        <dbReference type="ARBA" id="ARBA00023136"/>
    </source>
</evidence>
<dbReference type="SMART" id="SM00387">
    <property type="entry name" value="HATPase_c"/>
    <property type="match status" value="1"/>
</dbReference>
<dbReference type="AlphaFoldDB" id="A0A391P1R1"/>
<accession>A0A391P1R1</accession>
<dbReference type="Proteomes" id="UP000265643">
    <property type="component" value="Unassembled WGS sequence"/>
</dbReference>
<dbReference type="InterPro" id="IPR036890">
    <property type="entry name" value="HATPase_C_sf"/>
</dbReference>
<dbReference type="CDD" id="cd00082">
    <property type="entry name" value="HisKA"/>
    <property type="match status" value="1"/>
</dbReference>
<protein>
    <recommendedName>
        <fullName evidence="3">histidine kinase</fullName>
        <ecNumber evidence="3">2.7.13.3</ecNumber>
    </recommendedName>
</protein>
<dbReference type="SUPFAM" id="SSF55874">
    <property type="entry name" value="ATPase domain of HSP90 chaperone/DNA topoisomerase II/histidine kinase"/>
    <property type="match status" value="1"/>
</dbReference>
<dbReference type="Pfam" id="PF00512">
    <property type="entry name" value="HisKA"/>
    <property type="match status" value="1"/>
</dbReference>
<feature type="transmembrane region" description="Helical" evidence="14">
    <location>
        <begin position="21"/>
        <end position="41"/>
    </location>
</feature>
<keyword evidence="6" id="KW-0808">Transferase</keyword>
<feature type="transmembrane region" description="Helical" evidence="14">
    <location>
        <begin position="47"/>
        <end position="70"/>
    </location>
</feature>
<dbReference type="FunFam" id="1.10.287.130:FF:000001">
    <property type="entry name" value="Two-component sensor histidine kinase"/>
    <property type="match status" value="1"/>
</dbReference>
<dbReference type="GO" id="GO:0005886">
    <property type="term" value="C:plasma membrane"/>
    <property type="evidence" value="ECO:0007669"/>
    <property type="project" value="UniProtKB-SubCell"/>
</dbReference>
<reference evidence="17" key="1">
    <citation type="submission" date="2018-09" db="EMBL/GenBank/DDBJ databases">
        <title>Draft Genome Sequence of Mediterraneibacter sp. KCTC 15684.</title>
        <authorList>
            <person name="Kim J.S."/>
            <person name="Han K.I."/>
            <person name="Suh M.K."/>
            <person name="Lee K.C."/>
            <person name="Eom M.K."/>
            <person name="Lee J.H."/>
            <person name="Park S.H."/>
            <person name="Kang S.W."/>
            <person name="Park J.E."/>
            <person name="Oh B.S."/>
            <person name="Yu S.Y."/>
            <person name="Choi S.H."/>
            <person name="Lee D.H."/>
            <person name="Yoon H."/>
            <person name="Kim B."/>
            <person name="Yang S.J."/>
            <person name="Lee J.S."/>
        </authorList>
    </citation>
    <scope>NUCLEOTIDE SEQUENCE [LARGE SCALE GENOMIC DNA]</scope>
    <source>
        <strain evidence="17">KCTC 15684</strain>
    </source>
</reference>
<organism evidence="16 17">
    <name type="scientific">Mediterraneibacter butyricigenes</name>
    <dbReference type="NCBI Taxonomy" id="2316025"/>
    <lineage>
        <taxon>Bacteria</taxon>
        <taxon>Bacillati</taxon>
        <taxon>Bacillota</taxon>
        <taxon>Clostridia</taxon>
        <taxon>Lachnospirales</taxon>
        <taxon>Lachnospiraceae</taxon>
        <taxon>Mediterraneibacter</taxon>
    </lineage>
</organism>
<dbReference type="RefSeq" id="WP_243112786.1">
    <property type="nucleotide sequence ID" value="NZ_BHGK01000001.1"/>
</dbReference>
<dbReference type="SUPFAM" id="SSF47384">
    <property type="entry name" value="Homodimeric domain of signal transducing histidine kinase"/>
    <property type="match status" value="1"/>
</dbReference>
<name>A0A391P1R1_9FIRM</name>
<evidence type="ECO:0000313" key="17">
    <source>
        <dbReference type="Proteomes" id="UP000265643"/>
    </source>
</evidence>
<dbReference type="EC" id="2.7.13.3" evidence="3"/>
<evidence type="ECO:0000256" key="9">
    <source>
        <dbReference type="ARBA" id="ARBA00022777"/>
    </source>
</evidence>
<dbReference type="PROSITE" id="PS50109">
    <property type="entry name" value="HIS_KIN"/>
    <property type="match status" value="1"/>
</dbReference>
<keyword evidence="10" id="KW-0067">ATP-binding</keyword>
<evidence type="ECO:0000256" key="3">
    <source>
        <dbReference type="ARBA" id="ARBA00012438"/>
    </source>
</evidence>
<dbReference type="InterPro" id="IPR050398">
    <property type="entry name" value="HssS/ArlS-like"/>
</dbReference>
<dbReference type="PANTHER" id="PTHR45528:SF1">
    <property type="entry name" value="SENSOR HISTIDINE KINASE CPXA"/>
    <property type="match status" value="1"/>
</dbReference>
<dbReference type="InterPro" id="IPR036097">
    <property type="entry name" value="HisK_dim/P_sf"/>
</dbReference>
<feature type="transmembrane region" description="Helical" evidence="14">
    <location>
        <begin position="132"/>
        <end position="152"/>
    </location>
</feature>
<evidence type="ECO:0000313" key="16">
    <source>
        <dbReference type="EMBL" id="GCA67591.1"/>
    </source>
</evidence>
<evidence type="ECO:0000256" key="2">
    <source>
        <dbReference type="ARBA" id="ARBA00004651"/>
    </source>
</evidence>
<dbReference type="InterPro" id="IPR003661">
    <property type="entry name" value="HisK_dim/P_dom"/>
</dbReference>
<evidence type="ECO:0000256" key="12">
    <source>
        <dbReference type="ARBA" id="ARBA00023012"/>
    </source>
</evidence>
<sequence>MATKWKNTTEKIKTGFHKERTQKILGSIFGIFGILVLGVLIKYQVYYITTTSMMIGVVGNISLCAGLCFLSEPYLRWKYEKIAEEDYETWQQKRKGSYRNLYIAGIIGAVLSMFYMWGIMNFYNLYWGHNYSAGYVMMLTVLIQFIIAQILLKKFWARRLDQMMARMEEMNQKRIAEALEIEKKSLEKVSRSDQLRVDLITNVSHDLKTPLTSMVGYLELIKKEELSEMVRDYVEVISARAEKLGEMINSLFNLAKASSGNVEFHKENFEMNRLLEQIFADMQDRIKESGLTFVKQYIKESTALFSDNTYYYRICQNLIENTLKYAAKGTRVFVKTSIVGAQGETAENPQAATEITSETEKDRTGEMTKRKICVEITNTSAYPMNFEADEIVERFARGDKNRSSEGNGLGLAIVSTYAKALGGEFDIKIDCDQFKACLICGDL</sequence>
<comment type="caution">
    <text evidence="16">The sequence shown here is derived from an EMBL/GenBank/DDBJ whole genome shotgun (WGS) entry which is preliminary data.</text>
</comment>
<dbReference type="EMBL" id="BHGK01000001">
    <property type="protein sequence ID" value="GCA67591.1"/>
    <property type="molecule type" value="Genomic_DNA"/>
</dbReference>
<evidence type="ECO:0000256" key="10">
    <source>
        <dbReference type="ARBA" id="ARBA00022840"/>
    </source>
</evidence>
<dbReference type="Gene3D" id="1.10.287.130">
    <property type="match status" value="1"/>
</dbReference>
<evidence type="ECO:0000256" key="11">
    <source>
        <dbReference type="ARBA" id="ARBA00022989"/>
    </source>
</evidence>
<dbReference type="InterPro" id="IPR005467">
    <property type="entry name" value="His_kinase_dom"/>
</dbReference>
<proteinExistence type="predicted"/>